<dbReference type="Gene3D" id="3.40.50.1010">
    <property type="entry name" value="5'-nuclease"/>
    <property type="match status" value="1"/>
</dbReference>
<dbReference type="GO" id="GO:0006302">
    <property type="term" value="P:double-strand break repair"/>
    <property type="evidence" value="ECO:0007669"/>
    <property type="project" value="TreeGrafter"/>
</dbReference>
<dbReference type="CDD" id="cd09859">
    <property type="entry name" value="PIN_53EXO"/>
    <property type="match status" value="1"/>
</dbReference>
<dbReference type="InterPro" id="IPR036279">
    <property type="entry name" value="5-3_exonuclease_C_sf"/>
</dbReference>
<reference evidence="10" key="2">
    <citation type="submission" date="2024-04" db="EMBL/GenBank/DDBJ databases">
        <authorList>
            <person name="Chen Y."/>
            <person name="Shah S."/>
            <person name="Dougan E. K."/>
            <person name="Thang M."/>
            <person name="Chan C."/>
        </authorList>
    </citation>
    <scope>NUCLEOTIDE SEQUENCE [LARGE SCALE GENOMIC DNA]</scope>
</reference>
<sequence>MQCPNRPFSLPQQALSCLRVETPRCSEGSQERRNGRSASFRTIAAAMVGVGSLQSAVRKASCRRMPRSFNRKNLVSMQESTNSSGVLTLVDGSYLLHQGFYAFQNADLRNLRSEPVGALYGFMLQLERILQFTDASHMAVMFDSRTASESRKKTLPKYKSNRHCPDELVPQFQKSQEALNALGYHWNQSDHYEADDLIATYARAQPKERAVCIVSTDKDLLQLVDDKVTLLSPAGRYATMGKHEVMEKWGVRPDQMGYLIALMGDSADVIPGVPRIGQKRGAALLQRYEDLEGIMKAAEEGPLDVPGITEQLRQNLLKYGWNAVDLYEKVVKLQDVPLEGHKGALDLLVPTRDGAWRKRVKEWCDQEAFKDVKKILLDGASRPRKALYDAPPLKETGGILLISSVKEAERVLKSFPQGECYAVSLQVAEDKLRPRYLFIYGGPELDVGCVGDGKRKVVVDFGAEDSFNDALAAVWCRFLSDPNFKKVYHCFSELRRCMQSSVESGVDLAAGLQADTMHMARLWDPSLEEKRRLQQDTDAYSVQWLAQYILGPTWRMKQPGQDRHREEELIRFNADCAAGIFHLHEALKDLLEKDPRRGTGDSGSMWGFYEEHWQRLAKLLSDVELRGMHVNEQRLAEIIQEAETLQEKHRSHFCSWATASIMEKCGKEVCLDALNLNSADQLRQLFFGSVGAEKEFIGLPITDKEVWTPLSREDLRHKLKPELEELCREKGCKMGGKKEELIDRLSGLEDPRRNKAKRRMITIPGLGLPHAGPVTKQRGQPQVTLETIQSLMQQLGTGSAEGSAEGSEGVGALWQWRKIESRLSGFLKPLQLASCEGRVYPQINLNTMTGRVSTRNPNLQGEPTGEGEETLAVRSILAAPPGRRLLVADYAQLELRLVAHLADCLSMIEILESGGDIHSRTAYKMFEEVKLAVDQGLVLLDESDERSDAQDSASLELVKEHFPELRKKAKTLNFSLLYGKTKYSFAKDWKITEDEAQVFIDRWFQAFPEVKDWMDRAHATYRPEIAGVEGTTLGTILGRFRRLRGPRHRALRVAGNTPVQGSGADVVLSAMVKAEDSVLLQRLGFQTVLQIHDELVLEGPEDSAEEALGELVRIMEDPLPFKLKVPLKVDAKQVQTWQDAKA</sequence>
<dbReference type="PRINTS" id="PR00868">
    <property type="entry name" value="DNAPOLI"/>
</dbReference>
<dbReference type="CDD" id="cd09898">
    <property type="entry name" value="H3TH_53EXO"/>
    <property type="match status" value="1"/>
</dbReference>
<evidence type="ECO:0000256" key="1">
    <source>
        <dbReference type="ARBA" id="ARBA00022679"/>
    </source>
</evidence>
<keyword evidence="2" id="KW-0548">Nucleotidyltransferase</keyword>
<dbReference type="Gene3D" id="3.30.420.10">
    <property type="entry name" value="Ribonuclease H-like superfamily/Ribonuclease H"/>
    <property type="match status" value="1"/>
</dbReference>
<evidence type="ECO:0000313" key="9">
    <source>
        <dbReference type="EMBL" id="CAI4017498.1"/>
    </source>
</evidence>
<dbReference type="PANTHER" id="PTHR10133:SF27">
    <property type="entry name" value="DNA POLYMERASE NU"/>
    <property type="match status" value="1"/>
</dbReference>
<dbReference type="InterPro" id="IPR002421">
    <property type="entry name" value="5-3_exonuclease"/>
</dbReference>
<dbReference type="Gene3D" id="1.10.150.20">
    <property type="entry name" value="5' to 3' exonuclease, C-terminal subdomain"/>
    <property type="match status" value="2"/>
</dbReference>
<dbReference type="GO" id="GO:0006261">
    <property type="term" value="P:DNA-templated DNA replication"/>
    <property type="evidence" value="ECO:0007669"/>
    <property type="project" value="InterPro"/>
</dbReference>
<dbReference type="GO" id="GO:0008409">
    <property type="term" value="F:5'-3' exonuclease activity"/>
    <property type="evidence" value="ECO:0007669"/>
    <property type="project" value="InterPro"/>
</dbReference>
<feature type="domain" description="SAP" evidence="8">
    <location>
        <begin position="715"/>
        <end position="749"/>
    </location>
</feature>
<evidence type="ECO:0000256" key="2">
    <source>
        <dbReference type="ARBA" id="ARBA00022695"/>
    </source>
</evidence>
<dbReference type="EMBL" id="CAMXCT020006638">
    <property type="protein sequence ID" value="CAL1170873.1"/>
    <property type="molecule type" value="Genomic_DNA"/>
</dbReference>
<dbReference type="InterPro" id="IPR020046">
    <property type="entry name" value="5-3_exonucl_a-hlix_arch_N"/>
</dbReference>
<dbReference type="SUPFAM" id="SSF56672">
    <property type="entry name" value="DNA/RNA polymerases"/>
    <property type="match status" value="1"/>
</dbReference>
<dbReference type="EMBL" id="CAMXCT030006638">
    <property type="protein sequence ID" value="CAL4804810.1"/>
    <property type="molecule type" value="Genomic_DNA"/>
</dbReference>
<accession>A0A9P1M1W7</accession>
<dbReference type="SMART" id="SM00482">
    <property type="entry name" value="POLAc"/>
    <property type="match status" value="1"/>
</dbReference>
<dbReference type="InterPro" id="IPR029060">
    <property type="entry name" value="PIN-like_dom_sf"/>
</dbReference>
<evidence type="ECO:0000256" key="6">
    <source>
        <dbReference type="ARBA" id="ARBA00023125"/>
    </source>
</evidence>
<name>A0A9P1M1W7_9DINO</name>
<dbReference type="InterPro" id="IPR008918">
    <property type="entry name" value="HhH2"/>
</dbReference>
<keyword evidence="5" id="KW-0239">DNA-directed DNA polymerase</keyword>
<organism evidence="9">
    <name type="scientific">Cladocopium goreaui</name>
    <dbReference type="NCBI Taxonomy" id="2562237"/>
    <lineage>
        <taxon>Eukaryota</taxon>
        <taxon>Sar</taxon>
        <taxon>Alveolata</taxon>
        <taxon>Dinophyceae</taxon>
        <taxon>Suessiales</taxon>
        <taxon>Symbiodiniaceae</taxon>
        <taxon>Cladocopium</taxon>
    </lineage>
</organism>
<evidence type="ECO:0000313" key="12">
    <source>
        <dbReference type="Proteomes" id="UP001152797"/>
    </source>
</evidence>
<evidence type="ECO:0000313" key="10">
    <source>
        <dbReference type="EMBL" id="CAL1170873.1"/>
    </source>
</evidence>
<keyword evidence="6" id="KW-0238">DNA-binding</keyword>
<evidence type="ECO:0000256" key="3">
    <source>
        <dbReference type="ARBA" id="ARBA00022705"/>
    </source>
</evidence>
<dbReference type="InterPro" id="IPR036397">
    <property type="entry name" value="RNaseH_sf"/>
</dbReference>
<keyword evidence="1" id="KW-0808">Transferase</keyword>
<dbReference type="SMART" id="SM00475">
    <property type="entry name" value="53EXOc"/>
    <property type="match status" value="1"/>
</dbReference>
<dbReference type="PROSITE" id="PS50800">
    <property type="entry name" value="SAP"/>
    <property type="match status" value="1"/>
</dbReference>
<evidence type="ECO:0000313" key="11">
    <source>
        <dbReference type="EMBL" id="CAL4804810.1"/>
    </source>
</evidence>
<evidence type="ECO:0000256" key="5">
    <source>
        <dbReference type="ARBA" id="ARBA00022932"/>
    </source>
</evidence>
<dbReference type="InterPro" id="IPR043502">
    <property type="entry name" value="DNA/RNA_pol_sf"/>
</dbReference>
<keyword evidence="3" id="KW-0235">DNA replication</keyword>
<evidence type="ECO:0000259" key="8">
    <source>
        <dbReference type="PROSITE" id="PS50800"/>
    </source>
</evidence>
<keyword evidence="4" id="KW-0227">DNA damage</keyword>
<gene>
    <name evidence="9" type="ORF">C1SCF055_LOCUS42139</name>
</gene>
<dbReference type="InterPro" id="IPR001098">
    <property type="entry name" value="DNA-dir_DNA_pol_A_palm_dom"/>
</dbReference>
<dbReference type="AlphaFoldDB" id="A0A9P1M1W7"/>
<dbReference type="Pfam" id="PF01367">
    <property type="entry name" value="5_3_exonuc"/>
    <property type="match status" value="1"/>
</dbReference>
<dbReference type="PANTHER" id="PTHR10133">
    <property type="entry name" value="DNA POLYMERASE I"/>
    <property type="match status" value="1"/>
</dbReference>
<protein>
    <submittedName>
        <fullName evidence="11">DNA polymerase I A, chloroplastic</fullName>
    </submittedName>
</protein>
<evidence type="ECO:0000256" key="7">
    <source>
        <dbReference type="ARBA" id="ARBA00023204"/>
    </source>
</evidence>
<dbReference type="OrthoDB" id="275278at2759"/>
<dbReference type="Gene3D" id="3.30.70.370">
    <property type="match status" value="1"/>
</dbReference>
<dbReference type="GO" id="GO:0003677">
    <property type="term" value="F:DNA binding"/>
    <property type="evidence" value="ECO:0007669"/>
    <property type="project" value="UniProtKB-KW"/>
</dbReference>
<dbReference type="Pfam" id="PF00476">
    <property type="entry name" value="DNA_pol_A"/>
    <property type="match status" value="2"/>
</dbReference>
<dbReference type="SMART" id="SM00279">
    <property type="entry name" value="HhH2"/>
    <property type="match status" value="1"/>
</dbReference>
<dbReference type="InterPro" id="IPR003034">
    <property type="entry name" value="SAP_dom"/>
</dbReference>
<evidence type="ECO:0000256" key="4">
    <source>
        <dbReference type="ARBA" id="ARBA00022763"/>
    </source>
</evidence>
<dbReference type="Proteomes" id="UP001152797">
    <property type="component" value="Unassembled WGS sequence"/>
</dbReference>
<dbReference type="InterPro" id="IPR002298">
    <property type="entry name" value="DNA_polymerase_A"/>
</dbReference>
<dbReference type="SUPFAM" id="SSF47807">
    <property type="entry name" value="5' to 3' exonuclease, C-terminal subdomain"/>
    <property type="match status" value="1"/>
</dbReference>
<dbReference type="GO" id="GO:0003887">
    <property type="term" value="F:DNA-directed DNA polymerase activity"/>
    <property type="evidence" value="ECO:0007669"/>
    <property type="project" value="UniProtKB-KW"/>
</dbReference>
<proteinExistence type="predicted"/>
<dbReference type="EMBL" id="CAMXCT010006638">
    <property type="protein sequence ID" value="CAI4017498.1"/>
    <property type="molecule type" value="Genomic_DNA"/>
</dbReference>
<keyword evidence="12" id="KW-1185">Reference proteome</keyword>
<comment type="caution">
    <text evidence="9">The sequence shown here is derived from an EMBL/GenBank/DDBJ whole genome shotgun (WGS) entry which is preliminary data.</text>
</comment>
<dbReference type="InterPro" id="IPR020045">
    <property type="entry name" value="DNA_polI_H3TH"/>
</dbReference>
<keyword evidence="7" id="KW-0234">DNA repair</keyword>
<reference evidence="9" key="1">
    <citation type="submission" date="2022-10" db="EMBL/GenBank/DDBJ databases">
        <authorList>
            <person name="Chen Y."/>
            <person name="Dougan E. K."/>
            <person name="Chan C."/>
            <person name="Rhodes N."/>
            <person name="Thang M."/>
        </authorList>
    </citation>
    <scope>NUCLEOTIDE SEQUENCE</scope>
</reference>
<dbReference type="Pfam" id="PF02739">
    <property type="entry name" value="5_3_exonuc_N"/>
    <property type="match status" value="1"/>
</dbReference>
<dbReference type="SUPFAM" id="SSF88723">
    <property type="entry name" value="PIN domain-like"/>
    <property type="match status" value="1"/>
</dbReference>